<dbReference type="EMBL" id="JAFIWB010000001">
    <property type="protein sequence ID" value="MBN6101043.1"/>
    <property type="molecule type" value="Genomic_DNA"/>
</dbReference>
<dbReference type="RefSeq" id="WP_206228689.1">
    <property type="nucleotide sequence ID" value="NZ_JAFIWB010000001.1"/>
</dbReference>
<protein>
    <submittedName>
        <fullName evidence="2">Uncharacterized protein</fullName>
    </submittedName>
</protein>
<reference evidence="2 3" key="1">
    <citation type="submission" date="2021-02" db="EMBL/GenBank/DDBJ databases">
        <title>Taxonomically Unique Crown Gall-Associated Xanthomonas Stains Have Deficiency in Virulence Repertories.</title>
        <authorList>
            <person name="Mafakheri H."/>
            <person name="Taghavi S.M."/>
            <person name="Dimkic I."/>
            <person name="Nemanja K."/>
            <person name="Osdaghi E."/>
        </authorList>
    </citation>
    <scope>NUCLEOTIDE SEQUENCE [LARGE SCALE GENOMIC DNA]</scope>
    <source>
        <strain evidence="2 3">FX4</strain>
    </source>
</reference>
<dbReference type="Proteomes" id="UP000695802">
    <property type="component" value="Unassembled WGS sequence"/>
</dbReference>
<keyword evidence="1" id="KW-1133">Transmembrane helix</keyword>
<keyword evidence="1" id="KW-0472">Membrane</keyword>
<evidence type="ECO:0000256" key="1">
    <source>
        <dbReference type="SAM" id="Phobius"/>
    </source>
</evidence>
<name>A0ABS3AY95_9XANT</name>
<gene>
    <name evidence="2" type="ORF">JR064_02545</name>
</gene>
<evidence type="ECO:0000313" key="3">
    <source>
        <dbReference type="Proteomes" id="UP000695802"/>
    </source>
</evidence>
<proteinExistence type="predicted"/>
<keyword evidence="1" id="KW-0812">Transmembrane</keyword>
<organism evidence="2 3">
    <name type="scientific">Xanthomonas bonasiae</name>
    <dbReference type="NCBI Taxonomy" id="2810351"/>
    <lineage>
        <taxon>Bacteria</taxon>
        <taxon>Pseudomonadati</taxon>
        <taxon>Pseudomonadota</taxon>
        <taxon>Gammaproteobacteria</taxon>
        <taxon>Lysobacterales</taxon>
        <taxon>Lysobacteraceae</taxon>
        <taxon>Xanthomonas</taxon>
    </lineage>
</organism>
<keyword evidence="3" id="KW-1185">Reference proteome</keyword>
<evidence type="ECO:0000313" key="2">
    <source>
        <dbReference type="EMBL" id="MBN6101043.1"/>
    </source>
</evidence>
<accession>A0ABS3AY95</accession>
<feature type="transmembrane region" description="Helical" evidence="1">
    <location>
        <begin position="6"/>
        <end position="22"/>
    </location>
</feature>
<comment type="caution">
    <text evidence="2">The sequence shown here is derived from an EMBL/GenBank/DDBJ whole genome shotgun (WGS) entry which is preliminary data.</text>
</comment>
<sequence>MESTLWVPIIAGGFGLMTLHINKRNKVSEFRQAWIDAMREELSLFCGAARTLGSLLDQGQGAAASRKVIADWVRDVDAHNQNVEKNGYSNLRVDAEERRKHLLTLTELEGAIATKLDTYLDVCRKNHYKITLRLNLAAEGDKGTDPLHQQMDAKLQSILAVLGRGLQDQPFSYDKLLQDIDDLLETSSRMLKQEWERVKAGDLFHALRAKYRRLGASSFDVMRDG</sequence>